<name>A0A5D8QD18_9THEO</name>
<keyword evidence="1" id="KW-0812">Transmembrane</keyword>
<dbReference type="AlphaFoldDB" id="A0A5D8QD18"/>
<keyword evidence="1" id="KW-0472">Membrane</keyword>
<proteinExistence type="predicted"/>
<sequence length="160" mass="17990">MFTGKKNPVYGWMGSVHTLPETNTELLLFLRNDDNDNPHVTFDLNCIAVIEGQRVTSLLGGSNIGINDEHWEIKDYIETYNEFLNTADPIVTQTEKTTNGENETNKDLSSRSIAVTASVFWPGIITFLILLGLSLVGLWYYARSKQNHSLLPPCGTKREK</sequence>
<evidence type="ECO:0000313" key="3">
    <source>
        <dbReference type="Proteomes" id="UP000322976"/>
    </source>
</evidence>
<organism evidence="2 3">
    <name type="scientific">Calorimonas adulescens</name>
    <dbReference type="NCBI Taxonomy" id="2606906"/>
    <lineage>
        <taxon>Bacteria</taxon>
        <taxon>Bacillati</taxon>
        <taxon>Bacillota</taxon>
        <taxon>Clostridia</taxon>
        <taxon>Thermoanaerobacterales</taxon>
        <taxon>Thermoanaerobacteraceae</taxon>
        <taxon>Calorimonas</taxon>
    </lineage>
</organism>
<gene>
    <name evidence="2" type="ORF">FWJ32_04475</name>
</gene>
<keyword evidence="1" id="KW-1133">Transmembrane helix</keyword>
<dbReference type="Proteomes" id="UP000322976">
    <property type="component" value="Unassembled WGS sequence"/>
</dbReference>
<keyword evidence="3" id="KW-1185">Reference proteome</keyword>
<dbReference type="EMBL" id="VTPS01000005">
    <property type="protein sequence ID" value="TZE82540.1"/>
    <property type="molecule type" value="Genomic_DNA"/>
</dbReference>
<feature type="transmembrane region" description="Helical" evidence="1">
    <location>
        <begin position="119"/>
        <end position="142"/>
    </location>
</feature>
<evidence type="ECO:0000256" key="1">
    <source>
        <dbReference type="SAM" id="Phobius"/>
    </source>
</evidence>
<protein>
    <submittedName>
        <fullName evidence="2">Uncharacterized protein</fullName>
    </submittedName>
</protein>
<reference evidence="2 3" key="1">
    <citation type="submission" date="2019-08" db="EMBL/GenBank/DDBJ databases">
        <title>Calorimonas adulescens gen. nov., sp. nov., an anaerobic thermophilic bacterium from Sakhalin hot spring.</title>
        <authorList>
            <person name="Khomyakova M.A."/>
            <person name="Merkel A.Y."/>
            <person name="Novikov A."/>
            <person name="Bonch-Osmolovskaya E.A."/>
            <person name="Slobodkin A.I."/>
        </authorList>
    </citation>
    <scope>NUCLEOTIDE SEQUENCE [LARGE SCALE GENOMIC DNA]</scope>
    <source>
        <strain evidence="2 3">A05MB</strain>
    </source>
</reference>
<comment type="caution">
    <text evidence="2">The sequence shown here is derived from an EMBL/GenBank/DDBJ whole genome shotgun (WGS) entry which is preliminary data.</text>
</comment>
<accession>A0A5D8QD18</accession>
<evidence type="ECO:0000313" key="2">
    <source>
        <dbReference type="EMBL" id="TZE82540.1"/>
    </source>
</evidence>